<dbReference type="InterPro" id="IPR000477">
    <property type="entry name" value="RT_dom"/>
</dbReference>
<feature type="domain" description="Reverse transcriptase" evidence="12">
    <location>
        <begin position="532"/>
        <end position="695"/>
    </location>
</feature>
<dbReference type="InterPro" id="IPR011010">
    <property type="entry name" value="DNA_brk_join_enz"/>
</dbReference>
<evidence type="ECO:0000313" key="14">
    <source>
        <dbReference type="Proteomes" id="UP000830375"/>
    </source>
</evidence>
<feature type="region of interest" description="Disordered" evidence="11">
    <location>
        <begin position="958"/>
        <end position="1027"/>
    </location>
</feature>
<evidence type="ECO:0000256" key="5">
    <source>
        <dbReference type="ARBA" id="ARBA00022722"/>
    </source>
</evidence>
<dbReference type="Proteomes" id="UP000830375">
    <property type="component" value="Unassembled WGS sequence"/>
</dbReference>
<gene>
    <name evidence="13" type="ORF">H4Q32_028629</name>
</gene>
<evidence type="ECO:0000259" key="12">
    <source>
        <dbReference type="PROSITE" id="PS50878"/>
    </source>
</evidence>
<keyword evidence="9" id="KW-0238">DNA-binding</keyword>
<dbReference type="PANTHER" id="PTHR35617">
    <property type="entry name" value="PHAGE_INTEGRASE DOMAIN-CONTAINING PROTEIN"/>
    <property type="match status" value="1"/>
</dbReference>
<feature type="compositionally biased region" description="Low complexity" evidence="11">
    <location>
        <begin position="97"/>
        <end position="110"/>
    </location>
</feature>
<comment type="similarity">
    <text evidence="1">Belongs to the beta type-B retroviral polymerase family. HERV class-II K(HML-2) pol subfamily.</text>
</comment>
<feature type="region of interest" description="Disordered" evidence="11">
    <location>
        <begin position="893"/>
        <end position="912"/>
    </location>
</feature>
<feature type="region of interest" description="Disordered" evidence="11">
    <location>
        <begin position="419"/>
        <end position="449"/>
    </location>
</feature>
<dbReference type="InterPro" id="IPR043502">
    <property type="entry name" value="DNA/RNA_pol_sf"/>
</dbReference>
<keyword evidence="3" id="KW-0808">Transferase</keyword>
<dbReference type="Pfam" id="PF00078">
    <property type="entry name" value="RVT_1"/>
    <property type="match status" value="1"/>
</dbReference>
<dbReference type="SUPFAM" id="SSF47823">
    <property type="entry name" value="lambda integrase-like, N-terminal domain"/>
    <property type="match status" value="1"/>
</dbReference>
<organism evidence="13 14">
    <name type="scientific">Labeo rohita</name>
    <name type="common">Indian major carp</name>
    <name type="synonym">Cyprinus rohita</name>
    <dbReference type="NCBI Taxonomy" id="84645"/>
    <lineage>
        <taxon>Eukaryota</taxon>
        <taxon>Metazoa</taxon>
        <taxon>Chordata</taxon>
        <taxon>Craniata</taxon>
        <taxon>Vertebrata</taxon>
        <taxon>Euteleostomi</taxon>
        <taxon>Actinopterygii</taxon>
        <taxon>Neopterygii</taxon>
        <taxon>Teleostei</taxon>
        <taxon>Ostariophysi</taxon>
        <taxon>Cypriniformes</taxon>
        <taxon>Cyprinidae</taxon>
        <taxon>Labeoninae</taxon>
        <taxon>Labeonini</taxon>
        <taxon>Labeo</taxon>
    </lineage>
</organism>
<feature type="region of interest" description="Disordered" evidence="11">
    <location>
        <begin position="66"/>
        <end position="126"/>
    </location>
</feature>
<keyword evidence="6" id="KW-0255">Endonuclease</keyword>
<dbReference type="SUPFAM" id="SSF56672">
    <property type="entry name" value="DNA/RNA polymerases"/>
    <property type="match status" value="1"/>
</dbReference>
<dbReference type="InterPro" id="IPR043128">
    <property type="entry name" value="Rev_trsase/Diguanyl_cyclase"/>
</dbReference>
<evidence type="ECO:0000256" key="7">
    <source>
        <dbReference type="ARBA" id="ARBA00022801"/>
    </source>
</evidence>
<protein>
    <recommendedName>
        <fullName evidence="2">ribonuclease H</fullName>
        <ecNumber evidence="2">3.1.26.4</ecNumber>
    </recommendedName>
</protein>
<dbReference type="InterPro" id="IPR010998">
    <property type="entry name" value="Integrase_recombinase_N"/>
</dbReference>
<comment type="caution">
    <text evidence="13">The sequence shown here is derived from an EMBL/GenBank/DDBJ whole genome shotgun (WGS) entry which is preliminary data.</text>
</comment>
<proteinExistence type="inferred from homology"/>
<dbReference type="Gene3D" id="1.10.443.10">
    <property type="entry name" value="Intergrase catalytic core"/>
    <property type="match status" value="1"/>
</dbReference>
<evidence type="ECO:0000256" key="8">
    <source>
        <dbReference type="ARBA" id="ARBA00022918"/>
    </source>
</evidence>
<evidence type="ECO:0000256" key="6">
    <source>
        <dbReference type="ARBA" id="ARBA00022759"/>
    </source>
</evidence>
<evidence type="ECO:0000313" key="13">
    <source>
        <dbReference type="EMBL" id="KAI2645155.1"/>
    </source>
</evidence>
<keyword evidence="4" id="KW-0548">Nucleotidyltransferase</keyword>
<dbReference type="InterPro" id="IPR013762">
    <property type="entry name" value="Integrase-like_cat_sf"/>
</dbReference>
<dbReference type="Pfam" id="PF17917">
    <property type="entry name" value="RT_RNaseH"/>
    <property type="match status" value="1"/>
</dbReference>
<keyword evidence="14" id="KW-1185">Reference proteome</keyword>
<dbReference type="Gene3D" id="1.10.150.130">
    <property type="match status" value="1"/>
</dbReference>
<evidence type="ECO:0000256" key="10">
    <source>
        <dbReference type="ARBA" id="ARBA00023172"/>
    </source>
</evidence>
<dbReference type="Gene3D" id="3.10.10.10">
    <property type="entry name" value="HIV Type 1 Reverse Transcriptase, subunit A, domain 1"/>
    <property type="match status" value="1"/>
</dbReference>
<sequence>MRPPEVISFGGRILYPCESLPLRVLRSRKALFEEGAFASVPQGAGPASAEAERALHSWGSQMDLLEGMETGNPLSSSLPGRSAARSEGSEARTAATSSQRTGSSLHLSSSEEGDLESTAEEASSQSVQYEELLEVVTRWMNAPRRSLPFFPDLHAEIARSWERPYSARLFVPASDYYGNVAGLDERAYKAMPWVEQTLASYLSPGAASSLKAPTLPSKPLRTTSSLVGKGYSAAGQAGACLHTMSLLQAYQADLLKGLADSEKVDLEELCRTADLALRATKETARAVGRSMAAMVAAERHLWYQEARKQAAAFQRFLPRRSLTSAAAGREQPQLSRGPLRRGPTCGSCFSLRGPRPRSGPDAMLGPPRAAPTGVERVAPHYTVSVSPRCPREVGLLSLPALQGTTASSEHSSRIFLPGLVAEPGRSPPPRGSLEQLVRQSPAGPPLQGSELAVQQTPETSLEWLVPLVDYLAAWKLLPNVSAWVLRTIEKGYAIQFGAPPPPFDGVFPTLVGPEQALVMEQEVETLLRKEAIEVVSPQDRESGFYSRYFIVPKKDGGLRPIIDLRRLNRCSTKVQDAYNLKDAYFHVSILPQHRKFLRFAFRGEAYQYRVLPFGLALSSRTFTKCVDAALVPLRIQGIRILNYIDDWLILAVSESLAVRHRDVVLAHMKTLGLRLNTKKNVLSPSQRTTYLGVVWDSTTMQARLSPARIESILAAVKRVKEGRSLTVKQFQQLLGLMAAASNVIPFGLLYMRPLQWWLKTKGFSPRGNPLRMIKVTRRGLRALDMWRKPWFLNQGPALGAPCRRVTLATDASLTGWGAVMSGRSAQGLWKGHHLNWHINCLEMLAVFRALKYFLPDLRDHHVLVRTDRQTPLTSSSSYTWASECGSRHPVEAGAEAQGMDASPRSSEADMGDLWASPSRSLCHEGECTMSPLVLSSSSSSPGAGCYGTDVAEASSVRLSPDCSAPGSSGESTPGRGQPTTSSPVLAGPSMVLGPDISPRRLSMGDSRQEGSPLTGGGHHPSPPPGAVEAVGVAPEGAQLVASGLSTEVVETILQSRALSTRKLYALKWKLFTSWCGERQQDPANCPIGTVLEFLQARFSTGLAHSTLKVYVAAISAYHAPLGGMPVGKNPLVIRFLRGVLRLRPPTRPHVPTWDLAVVLEALCKPPFEPIEDIPARFLTIKTALLLALTSFKRVGDLQALSVAPSHLEFAPGMIKAFLYPRPGYVPKVPTNAPQPVVLQAFCPPPFREPDQQKQNCMCPVRALDAYVHRAALWRKSEQLFVCYGPPKKGFPASKETLSRWIVDAISTAYESSDLPSPLGVKAHSTRAMGASKAGVPIQDICNAAGWSTPLTFVRFYNLDVRATPGSSVLLP</sequence>
<dbReference type="EMBL" id="JACTAM010002316">
    <property type="protein sequence ID" value="KAI2645155.1"/>
    <property type="molecule type" value="Genomic_DNA"/>
</dbReference>
<keyword evidence="5" id="KW-0540">Nuclease</keyword>
<dbReference type="EC" id="3.1.26.4" evidence="2"/>
<dbReference type="SUPFAM" id="SSF56349">
    <property type="entry name" value="DNA breaking-rejoining enzymes"/>
    <property type="match status" value="1"/>
</dbReference>
<dbReference type="CDD" id="cd09275">
    <property type="entry name" value="RNase_HI_RT_DIRS1"/>
    <property type="match status" value="1"/>
</dbReference>
<dbReference type="CDD" id="cd03714">
    <property type="entry name" value="RT_DIRS1"/>
    <property type="match status" value="1"/>
</dbReference>
<keyword evidence="8" id="KW-0695">RNA-directed DNA polymerase</keyword>
<keyword evidence="10" id="KW-0233">DNA recombination</keyword>
<evidence type="ECO:0000256" key="1">
    <source>
        <dbReference type="ARBA" id="ARBA00010879"/>
    </source>
</evidence>
<evidence type="ECO:0000256" key="2">
    <source>
        <dbReference type="ARBA" id="ARBA00012180"/>
    </source>
</evidence>
<dbReference type="InterPro" id="IPR041373">
    <property type="entry name" value="RT_RNaseH"/>
</dbReference>
<dbReference type="PANTHER" id="PTHR35617:SF3">
    <property type="entry name" value="CORE-BINDING (CB) DOMAIN-CONTAINING PROTEIN"/>
    <property type="match status" value="1"/>
</dbReference>
<evidence type="ECO:0000256" key="3">
    <source>
        <dbReference type="ARBA" id="ARBA00022679"/>
    </source>
</evidence>
<keyword evidence="7" id="KW-0378">Hydrolase</keyword>
<evidence type="ECO:0000256" key="11">
    <source>
        <dbReference type="SAM" id="MobiDB-lite"/>
    </source>
</evidence>
<evidence type="ECO:0000256" key="9">
    <source>
        <dbReference type="ARBA" id="ARBA00023125"/>
    </source>
</evidence>
<accession>A0ABQ8L362</accession>
<dbReference type="PROSITE" id="PS50878">
    <property type="entry name" value="RT_POL"/>
    <property type="match status" value="1"/>
</dbReference>
<reference evidence="13 14" key="1">
    <citation type="submission" date="2022-01" db="EMBL/GenBank/DDBJ databases">
        <title>A high-quality chromosome-level genome assembly of rohu carp, Labeo rohita.</title>
        <authorList>
            <person name="Arick M.A. II"/>
            <person name="Hsu C.-Y."/>
            <person name="Magbanua Z."/>
            <person name="Pechanova O."/>
            <person name="Grover C."/>
            <person name="Miller E."/>
            <person name="Thrash A."/>
            <person name="Ezzel L."/>
            <person name="Alam S."/>
            <person name="Benzie J."/>
            <person name="Hamilton M."/>
            <person name="Karsi A."/>
            <person name="Lawrence M.L."/>
            <person name="Peterson D.G."/>
        </authorList>
    </citation>
    <scope>NUCLEOTIDE SEQUENCE [LARGE SCALE GENOMIC DNA]</scope>
    <source>
        <strain evidence="14">BAU-BD-2019</strain>
        <tissue evidence="13">Blood</tissue>
    </source>
</reference>
<name>A0ABQ8L362_LABRO</name>
<evidence type="ECO:0000256" key="4">
    <source>
        <dbReference type="ARBA" id="ARBA00022695"/>
    </source>
</evidence>
<dbReference type="Gene3D" id="3.30.70.270">
    <property type="match status" value="1"/>
</dbReference>